<accession>A0A7Y6K5M9</accession>
<name>A0A7Y6K5M9_9BURK</name>
<dbReference type="Gene3D" id="3.90.960.10">
    <property type="entry name" value="YbaK/aminoacyl-tRNA synthetase-associated domain"/>
    <property type="match status" value="1"/>
</dbReference>
<dbReference type="GO" id="GO:0002161">
    <property type="term" value="F:aminoacyl-tRNA deacylase activity"/>
    <property type="evidence" value="ECO:0007669"/>
    <property type="project" value="InterPro"/>
</dbReference>
<reference evidence="2 3" key="1">
    <citation type="submission" date="2020-02" db="EMBL/GenBank/DDBJ databases">
        <title>Paraburkholderia simonii sp. nov. and Paraburkholderia youngii sp. nov. Brazilian and Mexican Mimosa-associated rhizobia.</title>
        <authorList>
            <person name="Mavima L."/>
            <person name="Beukes C.W."/>
            <person name="Chan W.Y."/>
            <person name="Palmer M."/>
            <person name="De Meyer S.E."/>
            <person name="James E.K."/>
            <person name="Venter S.N."/>
            <person name="Steenkamp E.T."/>
        </authorList>
    </citation>
    <scope>NUCLEOTIDE SEQUENCE [LARGE SCALE GENOMIC DNA]</scope>
    <source>
        <strain evidence="2 3">JPY169</strain>
    </source>
</reference>
<dbReference type="Pfam" id="PF04073">
    <property type="entry name" value="tRNA_edit"/>
    <property type="match status" value="1"/>
</dbReference>
<evidence type="ECO:0000313" key="2">
    <source>
        <dbReference type="EMBL" id="NUY04326.1"/>
    </source>
</evidence>
<organism evidence="2 3">
    <name type="scientific">Paraburkholderia youngii</name>
    <dbReference type="NCBI Taxonomy" id="2782701"/>
    <lineage>
        <taxon>Bacteria</taxon>
        <taxon>Pseudomonadati</taxon>
        <taxon>Pseudomonadota</taxon>
        <taxon>Betaproteobacteria</taxon>
        <taxon>Burkholderiales</taxon>
        <taxon>Burkholderiaceae</taxon>
        <taxon>Paraburkholderia</taxon>
    </lineage>
</organism>
<dbReference type="EMBL" id="JAALDK010000002">
    <property type="protein sequence ID" value="NUY04326.1"/>
    <property type="molecule type" value="Genomic_DNA"/>
</dbReference>
<evidence type="ECO:0000313" key="3">
    <source>
        <dbReference type="Proteomes" id="UP000594380"/>
    </source>
</evidence>
<proteinExistence type="predicted"/>
<dbReference type="InterPro" id="IPR036754">
    <property type="entry name" value="YbaK/aa-tRNA-synt-asso_dom_sf"/>
</dbReference>
<dbReference type="AlphaFoldDB" id="A0A7Y6K5M9"/>
<protein>
    <submittedName>
        <fullName evidence="2">YbaK/EbsC family protein</fullName>
    </submittedName>
</protein>
<comment type="caution">
    <text evidence="2">The sequence shown here is derived from an EMBL/GenBank/DDBJ whole genome shotgun (WGS) entry which is preliminary data.</text>
</comment>
<dbReference type="InterPro" id="IPR007214">
    <property type="entry name" value="YbaK/aa-tRNA-synth-assoc-dom"/>
</dbReference>
<feature type="domain" description="YbaK/aminoacyl-tRNA synthetase-associated" evidence="1">
    <location>
        <begin position="30"/>
        <end position="93"/>
    </location>
</feature>
<evidence type="ECO:0000259" key="1">
    <source>
        <dbReference type="Pfam" id="PF04073"/>
    </source>
</evidence>
<sequence length="96" mass="10432">MSMPTTLQEALQNKGSRYEIVRYPCSPSSMESATAAHVPGDRVAKTVLLGDEHGYMAVLLPSTYAVQLSALWNKTGRPLTLATAVELRELFTDCAC</sequence>
<dbReference type="Proteomes" id="UP000594380">
    <property type="component" value="Unassembled WGS sequence"/>
</dbReference>
<gene>
    <name evidence="2" type="ORF">G5S42_32545</name>
</gene>
<dbReference type="SUPFAM" id="SSF55826">
    <property type="entry name" value="YbaK/ProRS associated domain"/>
    <property type="match status" value="1"/>
</dbReference>